<feature type="transmembrane region" description="Helical" evidence="9">
    <location>
        <begin position="6"/>
        <end position="25"/>
    </location>
</feature>
<evidence type="ECO:0000313" key="11">
    <source>
        <dbReference type="Proteomes" id="UP000278627"/>
    </source>
</evidence>
<evidence type="ECO:0000256" key="4">
    <source>
        <dbReference type="ARBA" id="ARBA00022989"/>
    </source>
</evidence>
<comment type="similarity">
    <text evidence="2">Belongs to the TMEM86 family.</text>
</comment>
<name>A0A0N4T3G7_BRUPA</name>
<dbReference type="EMBL" id="UZAD01000479">
    <property type="protein sequence ID" value="VDN83903.1"/>
    <property type="molecule type" value="Genomic_DNA"/>
</dbReference>
<feature type="transmembrane region" description="Helical" evidence="9">
    <location>
        <begin position="60"/>
        <end position="77"/>
    </location>
</feature>
<feature type="transmembrane region" description="Helical" evidence="9">
    <location>
        <begin position="174"/>
        <end position="193"/>
    </location>
</feature>
<dbReference type="Proteomes" id="UP000278627">
    <property type="component" value="Unassembled WGS sequence"/>
</dbReference>
<keyword evidence="3 9" id="KW-0812">Transmembrane</keyword>
<keyword evidence="5 9" id="KW-0472">Membrane</keyword>
<dbReference type="STRING" id="6280.A0A0N4T3G7"/>
<evidence type="ECO:0000256" key="8">
    <source>
        <dbReference type="ARBA" id="ARBA00049560"/>
    </source>
</evidence>
<dbReference type="WBParaSite" id="BPAG_0000274701-mRNA-1">
    <property type="protein sequence ID" value="BPAG_0000274701-mRNA-1"/>
    <property type="gene ID" value="BPAG_0000274701"/>
</dbReference>
<proteinExistence type="inferred from homology"/>
<dbReference type="GO" id="GO:0047408">
    <property type="term" value="F:alkenylglycerophosphocholine hydrolase activity"/>
    <property type="evidence" value="ECO:0007669"/>
    <property type="project" value="UniProtKB-EC"/>
</dbReference>
<sequence length="226" mass="25583">MSSFPVLNPTHVLIIYGGLCGLLYIETDGFHREVPYVNIMPTLSLTVLALTLRMKREIKLFTSLTFLVFALGIYLNSSQWHNKLQIVCGLFTIAHILYISSFTLSIRRLWLGCAVVVTTYVVTFLYVCFVDLFWSIPILILNLSLHFIILGISLIAAGSIWHYGSEREGVREAALLRFLGLLSLMAFASLLLLDRFGSRINGFNYISTVLFYIGQPLLFVANQRTF</sequence>
<protein>
    <recommendedName>
        <fullName evidence="6">lysoplasmalogenase</fullName>
        <ecNumber evidence="6">3.3.2.2</ecNumber>
    </recommendedName>
</protein>
<dbReference type="InterPro" id="IPR012506">
    <property type="entry name" value="TMEM86B-like"/>
</dbReference>
<reference evidence="12" key="1">
    <citation type="submission" date="2017-02" db="UniProtKB">
        <authorList>
            <consortium name="WormBaseParasite"/>
        </authorList>
    </citation>
    <scope>IDENTIFICATION</scope>
</reference>
<evidence type="ECO:0000256" key="9">
    <source>
        <dbReference type="SAM" id="Phobius"/>
    </source>
</evidence>
<comment type="catalytic activity">
    <reaction evidence="7">
        <text>a 1-O-(1Z-alkenyl)-sn-glycero-3-phosphoethanolamine + H2O = a 2,3-saturated aldehyde + sn-glycero-3-phosphoethanolamine</text>
        <dbReference type="Rhea" id="RHEA:16905"/>
        <dbReference type="ChEBI" id="CHEBI:15377"/>
        <dbReference type="ChEBI" id="CHEBI:73359"/>
        <dbReference type="ChEBI" id="CHEBI:77288"/>
        <dbReference type="ChEBI" id="CHEBI:143890"/>
        <dbReference type="EC" id="3.3.2.2"/>
    </reaction>
</comment>
<evidence type="ECO:0000313" key="12">
    <source>
        <dbReference type="WBParaSite" id="BPAG_0000274701-mRNA-1"/>
    </source>
</evidence>
<feature type="transmembrane region" description="Helical" evidence="9">
    <location>
        <begin position="84"/>
        <end position="103"/>
    </location>
</feature>
<evidence type="ECO:0000256" key="2">
    <source>
        <dbReference type="ARBA" id="ARBA00007375"/>
    </source>
</evidence>
<dbReference type="GO" id="GO:0016020">
    <property type="term" value="C:membrane"/>
    <property type="evidence" value="ECO:0007669"/>
    <property type="project" value="UniProtKB-SubCell"/>
</dbReference>
<gene>
    <name evidence="10" type="ORF">BPAG_LOCUS2717</name>
</gene>
<evidence type="ECO:0000256" key="1">
    <source>
        <dbReference type="ARBA" id="ARBA00004141"/>
    </source>
</evidence>
<feature type="transmembrane region" description="Helical" evidence="9">
    <location>
        <begin position="202"/>
        <end position="221"/>
    </location>
</feature>
<feature type="transmembrane region" description="Helical" evidence="9">
    <location>
        <begin position="139"/>
        <end position="162"/>
    </location>
</feature>
<evidence type="ECO:0000256" key="5">
    <source>
        <dbReference type="ARBA" id="ARBA00023136"/>
    </source>
</evidence>
<dbReference type="EC" id="3.3.2.2" evidence="6"/>
<keyword evidence="4 9" id="KW-1133">Transmembrane helix</keyword>
<evidence type="ECO:0000256" key="3">
    <source>
        <dbReference type="ARBA" id="ARBA00022692"/>
    </source>
</evidence>
<dbReference type="AlphaFoldDB" id="A0A0N4T3G7"/>
<evidence type="ECO:0000256" key="7">
    <source>
        <dbReference type="ARBA" id="ARBA00049458"/>
    </source>
</evidence>
<evidence type="ECO:0000313" key="10">
    <source>
        <dbReference type="EMBL" id="VDN83903.1"/>
    </source>
</evidence>
<feature type="transmembrane region" description="Helical" evidence="9">
    <location>
        <begin position="37"/>
        <end position="54"/>
    </location>
</feature>
<feature type="transmembrane region" description="Helical" evidence="9">
    <location>
        <begin position="109"/>
        <end position="132"/>
    </location>
</feature>
<comment type="subcellular location">
    <subcellularLocation>
        <location evidence="1">Membrane</location>
        <topology evidence="1">Multi-pass membrane protein</topology>
    </subcellularLocation>
</comment>
<organism evidence="12">
    <name type="scientific">Brugia pahangi</name>
    <name type="common">Filarial nematode worm</name>
    <dbReference type="NCBI Taxonomy" id="6280"/>
    <lineage>
        <taxon>Eukaryota</taxon>
        <taxon>Metazoa</taxon>
        <taxon>Ecdysozoa</taxon>
        <taxon>Nematoda</taxon>
        <taxon>Chromadorea</taxon>
        <taxon>Rhabditida</taxon>
        <taxon>Spirurina</taxon>
        <taxon>Spiruromorpha</taxon>
        <taxon>Filarioidea</taxon>
        <taxon>Onchocercidae</taxon>
        <taxon>Brugia</taxon>
    </lineage>
</organism>
<evidence type="ECO:0000256" key="6">
    <source>
        <dbReference type="ARBA" id="ARBA00035673"/>
    </source>
</evidence>
<keyword evidence="11" id="KW-1185">Reference proteome</keyword>
<dbReference type="Pfam" id="PF07947">
    <property type="entry name" value="YhhN"/>
    <property type="match status" value="1"/>
</dbReference>
<accession>A0A0N4T3G7</accession>
<comment type="catalytic activity">
    <reaction evidence="8">
        <text>a 1-O-(1Z-alkenyl)-sn-glycero-3-phosphocholine + H2O = a 2,3-saturated aldehyde + sn-glycerol 3-phosphocholine</text>
        <dbReference type="Rhea" id="RHEA:22544"/>
        <dbReference type="ChEBI" id="CHEBI:15377"/>
        <dbReference type="ChEBI" id="CHEBI:16870"/>
        <dbReference type="ChEBI" id="CHEBI:73359"/>
        <dbReference type="ChEBI" id="CHEBI:77287"/>
        <dbReference type="EC" id="3.3.2.2"/>
    </reaction>
</comment>
<reference evidence="10 11" key="2">
    <citation type="submission" date="2018-11" db="EMBL/GenBank/DDBJ databases">
        <authorList>
            <consortium name="Pathogen Informatics"/>
        </authorList>
    </citation>
    <scope>NUCLEOTIDE SEQUENCE [LARGE SCALE GENOMIC DNA]</scope>
</reference>